<feature type="compositionally biased region" description="Basic and acidic residues" evidence="1">
    <location>
        <begin position="57"/>
        <end position="68"/>
    </location>
</feature>
<name>A0AAV1CFS8_OLDCO</name>
<keyword evidence="3" id="KW-1185">Reference proteome</keyword>
<feature type="region of interest" description="Disordered" evidence="1">
    <location>
        <begin position="45"/>
        <end position="71"/>
    </location>
</feature>
<dbReference type="AlphaFoldDB" id="A0AAV1CFS8"/>
<proteinExistence type="predicted"/>
<evidence type="ECO:0000313" key="2">
    <source>
        <dbReference type="EMBL" id="CAI9094601.1"/>
    </source>
</evidence>
<accession>A0AAV1CFS8</accession>
<dbReference type="EMBL" id="OX459119">
    <property type="protein sequence ID" value="CAI9094601.1"/>
    <property type="molecule type" value="Genomic_DNA"/>
</dbReference>
<evidence type="ECO:0000256" key="1">
    <source>
        <dbReference type="SAM" id="MobiDB-lite"/>
    </source>
</evidence>
<reference evidence="2" key="1">
    <citation type="submission" date="2023-03" db="EMBL/GenBank/DDBJ databases">
        <authorList>
            <person name="Julca I."/>
        </authorList>
    </citation>
    <scope>NUCLEOTIDE SEQUENCE</scope>
</reference>
<protein>
    <submittedName>
        <fullName evidence="2">OLC1v1030364C1</fullName>
    </submittedName>
</protein>
<dbReference type="Proteomes" id="UP001161247">
    <property type="component" value="Chromosome 2"/>
</dbReference>
<evidence type="ECO:0000313" key="3">
    <source>
        <dbReference type="Proteomes" id="UP001161247"/>
    </source>
</evidence>
<sequence length="96" mass="10311">MIAEEVLMSAPDKAAAAMVHGKSTTSSSSSTMMTEQVLLAIPGKAEPATEGGGSGSRIHDNGNREARSGQRFMEMCTQKRHVHLQRGKGVRQRTWG</sequence>
<gene>
    <name evidence="2" type="ORF">OLC1_LOCUS5724</name>
</gene>
<organism evidence="2 3">
    <name type="scientific">Oldenlandia corymbosa var. corymbosa</name>
    <dbReference type="NCBI Taxonomy" id="529605"/>
    <lineage>
        <taxon>Eukaryota</taxon>
        <taxon>Viridiplantae</taxon>
        <taxon>Streptophyta</taxon>
        <taxon>Embryophyta</taxon>
        <taxon>Tracheophyta</taxon>
        <taxon>Spermatophyta</taxon>
        <taxon>Magnoliopsida</taxon>
        <taxon>eudicotyledons</taxon>
        <taxon>Gunneridae</taxon>
        <taxon>Pentapetalae</taxon>
        <taxon>asterids</taxon>
        <taxon>lamiids</taxon>
        <taxon>Gentianales</taxon>
        <taxon>Rubiaceae</taxon>
        <taxon>Rubioideae</taxon>
        <taxon>Spermacoceae</taxon>
        <taxon>Hedyotis-Oldenlandia complex</taxon>
        <taxon>Oldenlandia</taxon>
    </lineage>
</organism>